<dbReference type="GO" id="GO:0016787">
    <property type="term" value="F:hydrolase activity"/>
    <property type="evidence" value="ECO:0007669"/>
    <property type="project" value="UniProtKB-KW"/>
</dbReference>
<evidence type="ECO:0000259" key="2">
    <source>
        <dbReference type="Pfam" id="PF00144"/>
    </source>
</evidence>
<dbReference type="InterPro" id="IPR021860">
    <property type="entry name" value="Peptidase_S12_Pab87-rel_C"/>
</dbReference>
<keyword evidence="5" id="KW-1185">Reference proteome</keyword>
<evidence type="ECO:0000256" key="1">
    <source>
        <dbReference type="SAM" id="SignalP"/>
    </source>
</evidence>
<dbReference type="Pfam" id="PF11954">
    <property type="entry name" value="DUF3471"/>
    <property type="match status" value="1"/>
</dbReference>
<dbReference type="SUPFAM" id="SSF56601">
    <property type="entry name" value="beta-lactamase/transpeptidase-like"/>
    <property type="match status" value="1"/>
</dbReference>
<protein>
    <submittedName>
        <fullName evidence="4">Serine hydrolase</fullName>
    </submittedName>
</protein>
<evidence type="ECO:0000313" key="5">
    <source>
        <dbReference type="Proteomes" id="UP001209317"/>
    </source>
</evidence>
<dbReference type="Gene3D" id="2.40.128.600">
    <property type="match status" value="1"/>
</dbReference>
<feature type="domain" description="Beta-lactamase-related" evidence="2">
    <location>
        <begin position="31"/>
        <end position="362"/>
    </location>
</feature>
<dbReference type="RefSeq" id="WP_263037271.1">
    <property type="nucleotide sequence ID" value="NZ_JAOTPL010000004.1"/>
</dbReference>
<feature type="chain" id="PRO_5042047548" evidence="1">
    <location>
        <begin position="23"/>
        <end position="518"/>
    </location>
</feature>
<dbReference type="InterPro" id="IPR012338">
    <property type="entry name" value="Beta-lactam/transpept-like"/>
</dbReference>
<accession>A0AAE3ILB8</accession>
<dbReference type="InterPro" id="IPR050491">
    <property type="entry name" value="AmpC-like"/>
</dbReference>
<dbReference type="PANTHER" id="PTHR46825">
    <property type="entry name" value="D-ALANYL-D-ALANINE-CARBOXYPEPTIDASE/ENDOPEPTIDASE AMPH"/>
    <property type="match status" value="1"/>
</dbReference>
<dbReference type="InterPro" id="IPR001466">
    <property type="entry name" value="Beta-lactam-related"/>
</dbReference>
<sequence length="518" mass="57748">MRSKHACLIFFVSLFLPCFLAAQITAPSLDTLINKTRAAFDVPGISVGVLKDGTVVYSKGHGVRSLKNNLPADDKTLFGIASNSKGFTCIALAMLVDENKLSWDDKVRKYIPEFTLYNPFVSEEFTIKDLVTHRSGLTLGAGDLMFFPEGGKFTIQDIIHNVRYLKPESSFRSKFQYNNNMYNIAGEVLRRVSGKTWEEFIETRILKPVGMASSTASYNRVKNNINIIDAHAPVDGRVVAIPHDWNTLANPAGGIMSNVADMLVWAEFLMNDGVTKDGKRLISKEQLHQVFSLQIPIATAAKNAYDTKFSGYGLGYFLSDIKGYQQITHTGGLIGTVTQFILIPGLKLAIVVLTNQQSGAAFNTISNTIKDSYLGISNRDWLTTYSNSTIKFNKHSDSLKAAVYKQVEQMKSSPHNLPKKEQIAGTYKDNWFGNIYINTVGNKLRIACENSPRLKGELLPYNYNTYIAKWDDRSYDADAYVVFGFNENGKAQSISMKPISPITDFSFDFEDLAPVRID</sequence>
<evidence type="ECO:0000259" key="3">
    <source>
        <dbReference type="Pfam" id="PF11954"/>
    </source>
</evidence>
<reference evidence="4" key="1">
    <citation type="submission" date="2022-10" db="EMBL/GenBank/DDBJ databases">
        <authorList>
            <person name="Kim H.S."/>
            <person name="Kim J.-S."/>
            <person name="Suh M.K."/>
            <person name="Eom M.K."/>
            <person name="Lee J.-S."/>
        </authorList>
    </citation>
    <scope>NUCLEOTIDE SEQUENCE</scope>
    <source>
        <strain evidence="4">LIP-5</strain>
    </source>
</reference>
<evidence type="ECO:0000313" key="4">
    <source>
        <dbReference type="EMBL" id="MCU7693784.1"/>
    </source>
</evidence>
<keyword evidence="4" id="KW-0378">Hydrolase</keyword>
<keyword evidence="1" id="KW-0732">Signal</keyword>
<comment type="caution">
    <text evidence="4">The sequence shown here is derived from an EMBL/GenBank/DDBJ whole genome shotgun (WGS) entry which is preliminary data.</text>
</comment>
<dbReference type="AlphaFoldDB" id="A0AAE3ILB8"/>
<feature type="domain" description="Peptidase S12 Pab87-related C-terminal" evidence="3">
    <location>
        <begin position="421"/>
        <end position="512"/>
    </location>
</feature>
<dbReference type="PANTHER" id="PTHR46825:SF15">
    <property type="entry name" value="BETA-LACTAMASE-RELATED DOMAIN-CONTAINING PROTEIN"/>
    <property type="match status" value="1"/>
</dbReference>
<dbReference type="Pfam" id="PF00144">
    <property type="entry name" value="Beta-lactamase"/>
    <property type="match status" value="1"/>
</dbReference>
<dbReference type="Proteomes" id="UP001209317">
    <property type="component" value="Unassembled WGS sequence"/>
</dbReference>
<dbReference type="Gene3D" id="3.40.710.10">
    <property type="entry name" value="DD-peptidase/beta-lactamase superfamily"/>
    <property type="match status" value="1"/>
</dbReference>
<dbReference type="EMBL" id="JAOTPL010000004">
    <property type="protein sequence ID" value="MCU7693784.1"/>
    <property type="molecule type" value="Genomic_DNA"/>
</dbReference>
<name>A0AAE3ILB8_9BACT</name>
<organism evidence="4 5">
    <name type="scientific">Haoranjiania flava</name>
    <dbReference type="NCBI Taxonomy" id="1856322"/>
    <lineage>
        <taxon>Bacteria</taxon>
        <taxon>Pseudomonadati</taxon>
        <taxon>Bacteroidota</taxon>
        <taxon>Chitinophagia</taxon>
        <taxon>Chitinophagales</taxon>
        <taxon>Chitinophagaceae</taxon>
        <taxon>Haoranjiania</taxon>
    </lineage>
</organism>
<feature type="signal peptide" evidence="1">
    <location>
        <begin position="1"/>
        <end position="22"/>
    </location>
</feature>
<gene>
    <name evidence="4" type="ORF">OD355_04550</name>
</gene>
<proteinExistence type="predicted"/>